<gene>
    <name evidence="3" type="primary">LOC102808674</name>
</gene>
<evidence type="ECO:0000313" key="2">
    <source>
        <dbReference type="Proteomes" id="UP000694865"/>
    </source>
</evidence>
<name>A0ABM0MJW7_SACKO</name>
<feature type="region of interest" description="Disordered" evidence="1">
    <location>
        <begin position="54"/>
        <end position="74"/>
    </location>
</feature>
<feature type="compositionally biased region" description="Polar residues" evidence="1">
    <location>
        <begin position="54"/>
        <end position="64"/>
    </location>
</feature>
<dbReference type="RefSeq" id="XP_006820308.1">
    <property type="nucleotide sequence ID" value="XM_006820245.1"/>
</dbReference>
<reference evidence="3" key="1">
    <citation type="submission" date="2025-08" db="UniProtKB">
        <authorList>
            <consortium name="RefSeq"/>
        </authorList>
    </citation>
    <scope>IDENTIFICATION</scope>
    <source>
        <tissue evidence="3">Testes</tissue>
    </source>
</reference>
<keyword evidence="2" id="KW-1185">Reference proteome</keyword>
<accession>A0ABM0MJW7</accession>
<evidence type="ECO:0000256" key="1">
    <source>
        <dbReference type="SAM" id="MobiDB-lite"/>
    </source>
</evidence>
<organism evidence="2 3">
    <name type="scientific">Saccoglossus kowalevskii</name>
    <name type="common">Acorn worm</name>
    <dbReference type="NCBI Taxonomy" id="10224"/>
    <lineage>
        <taxon>Eukaryota</taxon>
        <taxon>Metazoa</taxon>
        <taxon>Hemichordata</taxon>
        <taxon>Enteropneusta</taxon>
        <taxon>Harrimaniidae</taxon>
        <taxon>Saccoglossus</taxon>
    </lineage>
</organism>
<protein>
    <submittedName>
        <fullName evidence="3">Uncharacterized protein LOC102808674</fullName>
    </submittedName>
</protein>
<evidence type="ECO:0000313" key="3">
    <source>
        <dbReference type="RefSeq" id="XP_006820308.1"/>
    </source>
</evidence>
<dbReference type="GeneID" id="102808674"/>
<sequence>MHQVIHNGGQKIIPVVLDDCAIPIEISHITPLDARNETFLERFLLAIFTDSSQKSKTTFPSTNLSKRRPLSHPQSRSKTIMYRKSLPGPILQPAPFIKLTGNIGLSVVKTHRDSTSIFYWMVDKLREEKDTFPQTIIYCSLAFYHYFKEEYSQLVFYIRMYYRETGSIVQESHPKEIAEVSN</sequence>
<dbReference type="Proteomes" id="UP000694865">
    <property type="component" value="Unplaced"/>
</dbReference>
<proteinExistence type="predicted"/>